<dbReference type="PANTHER" id="PTHR18034">
    <property type="entry name" value="CELL CYCLE CONTROL PROTEIN CWF22-RELATED"/>
    <property type="match status" value="1"/>
</dbReference>
<evidence type="ECO:0000256" key="3">
    <source>
        <dbReference type="ARBA" id="ARBA00023242"/>
    </source>
</evidence>
<reference evidence="7" key="1">
    <citation type="journal article" date="2023" name="G3 (Bethesda)">
        <title>Whole genome assemblies of Zophobas morio and Tenebrio molitor.</title>
        <authorList>
            <person name="Kaur S."/>
            <person name="Stinson S.A."/>
            <person name="diCenzo G.C."/>
        </authorList>
    </citation>
    <scope>NUCLEOTIDE SEQUENCE</scope>
    <source>
        <strain evidence="7">QUZm001</strain>
    </source>
</reference>
<feature type="compositionally biased region" description="Basic and acidic residues" evidence="5">
    <location>
        <begin position="264"/>
        <end position="274"/>
    </location>
</feature>
<evidence type="ECO:0000256" key="4">
    <source>
        <dbReference type="SAM" id="Coils"/>
    </source>
</evidence>
<organism evidence="7 8">
    <name type="scientific">Zophobas morio</name>
    <dbReference type="NCBI Taxonomy" id="2755281"/>
    <lineage>
        <taxon>Eukaryota</taxon>
        <taxon>Metazoa</taxon>
        <taxon>Ecdysozoa</taxon>
        <taxon>Arthropoda</taxon>
        <taxon>Hexapoda</taxon>
        <taxon>Insecta</taxon>
        <taxon>Pterygota</taxon>
        <taxon>Neoptera</taxon>
        <taxon>Endopterygota</taxon>
        <taxon>Coleoptera</taxon>
        <taxon>Polyphaga</taxon>
        <taxon>Cucujiformia</taxon>
        <taxon>Tenebrionidae</taxon>
        <taxon>Zophobas</taxon>
    </lineage>
</organism>
<dbReference type="GO" id="GO:0005730">
    <property type="term" value="C:nucleolus"/>
    <property type="evidence" value="ECO:0007669"/>
    <property type="project" value="UniProtKB-SubCell"/>
</dbReference>
<keyword evidence="3" id="KW-0539">Nucleus</keyword>
<name>A0AA38M2I5_9CUCU</name>
<feature type="compositionally biased region" description="Basic residues" evidence="5">
    <location>
        <begin position="1"/>
        <end position="18"/>
    </location>
</feature>
<comment type="caution">
    <text evidence="7">The sequence shown here is derived from an EMBL/GenBank/DDBJ whole genome shotgun (WGS) entry which is preliminary data.</text>
</comment>
<dbReference type="FunFam" id="1.25.40.180:FF:000032">
    <property type="entry name" value="Nucleolar MIF4G domain-containing protein 1"/>
    <property type="match status" value="1"/>
</dbReference>
<proteinExistence type="inferred from homology"/>
<dbReference type="SMART" id="SM00543">
    <property type="entry name" value="MIF4G"/>
    <property type="match status" value="1"/>
</dbReference>
<dbReference type="Pfam" id="PF02854">
    <property type="entry name" value="MIF4G"/>
    <property type="match status" value="1"/>
</dbReference>
<dbReference type="PANTHER" id="PTHR18034:SF4">
    <property type="entry name" value="NUCLEOLAR MIF4G DOMAIN-CONTAINING PROTEIN 1"/>
    <property type="match status" value="1"/>
</dbReference>
<gene>
    <name evidence="7" type="ORF">Zmor_027140</name>
</gene>
<dbReference type="SMART" id="SM00544">
    <property type="entry name" value="MA3"/>
    <property type="match status" value="1"/>
</dbReference>
<feature type="compositionally biased region" description="Acidic residues" evidence="5">
    <location>
        <begin position="248"/>
        <end position="263"/>
    </location>
</feature>
<sequence>MAKKPKPKSNLPKTRKQLRKEERKNKKIRRNEYYTNRRKPGQFVLIKKNTSDKNVNNETQVKKQPPKNHEKAEHLVKTKKPIVEEVLEKEKKMQLKLQKEMNKQRNKQLVQANLEEDRNIKRLEKQLKLNKRKSKAVPASFSNDGLDYLLEVCDPENLKTSGLAEQQLAEVNDEFEEDLVLMTESNKNDEGEDVSEDEGDFFNDLSEDEEETSVGQKRLMSDSEVGSDDDEDKSEKTTKKRKTSIESDFSDENSDAEAPDESEKEDRDDGTWEDIYGRLRTKEGTIVDAKSDKYIPPGARILKEDANVDKARLQKLEKLKRQLKGLINRLAESNMHSIATQVEELYMNNSRNDMNSTITSLVLDALVSNILAPERLLMEHILLIIVLHANVGTEVGAHFLQTIVKHFDENVNTSLNIENKKLDNIVVILSQLYNFKLFDCKLIYEIIDKLADKFKEKDVECILHILRNVGFNLRKDNPLALKNLILTLQKKASGVSNDLKDNSRVKFMLDILLAIKNNNVTKIPNYDTTYSEHLKKIMKGFIRKGNYVTQLNISLEDLLKAEEKGKWWVVGSAWTGNTDSDTPSKDTFEKPNSFSQKLLDLAIKQRMNTDARKNIFCIIMSAEDYLDAFEKLLRLALKNQQEREIIHVILHCCLQEKAYNPYYATLAQKFCEYDRKYQMTIKYSIWDKLKALKDHSATQISHLAKLLSHLFIEKGLPISILKIVQFGELDKVTLRFIRQILLGILLHEDLDVCQGVFEKVGQSEKLKMFRESLRLFLHHFLLRNLDSQGIADDKKELLQQRVKVVEKLLTGRIRY</sequence>
<evidence type="ECO:0000256" key="2">
    <source>
        <dbReference type="ARBA" id="ARBA00006856"/>
    </source>
</evidence>
<dbReference type="InterPro" id="IPR003891">
    <property type="entry name" value="Initiation_fac_eIF4g_MI"/>
</dbReference>
<feature type="coiled-coil region" evidence="4">
    <location>
        <begin position="83"/>
        <end position="133"/>
    </location>
</feature>
<dbReference type="EMBL" id="JALNTZ010000009">
    <property type="protein sequence ID" value="KAJ3640584.1"/>
    <property type="molecule type" value="Genomic_DNA"/>
</dbReference>
<comment type="similarity">
    <text evidence="2">Belongs to the CWC22 family.</text>
</comment>
<dbReference type="InterPro" id="IPR016024">
    <property type="entry name" value="ARM-type_fold"/>
</dbReference>
<keyword evidence="4" id="KW-0175">Coiled coil</keyword>
<dbReference type="Proteomes" id="UP001168821">
    <property type="component" value="Unassembled WGS sequence"/>
</dbReference>
<protein>
    <recommendedName>
        <fullName evidence="6">MI domain-containing protein</fullName>
    </recommendedName>
</protein>
<feature type="compositionally biased region" description="Acidic residues" evidence="5">
    <location>
        <begin position="190"/>
        <end position="212"/>
    </location>
</feature>
<dbReference type="Pfam" id="PF02847">
    <property type="entry name" value="MA3"/>
    <property type="match status" value="1"/>
</dbReference>
<feature type="region of interest" description="Disordered" evidence="5">
    <location>
        <begin position="169"/>
        <end position="274"/>
    </location>
</feature>
<dbReference type="Gene3D" id="1.25.40.180">
    <property type="match status" value="1"/>
</dbReference>
<comment type="subcellular location">
    <subcellularLocation>
        <location evidence="1">Nucleus</location>
        <location evidence="1">Nucleolus</location>
    </subcellularLocation>
</comment>
<dbReference type="InterPro" id="IPR003890">
    <property type="entry name" value="MIF4G-like_typ-3"/>
</dbReference>
<dbReference type="GO" id="GO:0003723">
    <property type="term" value="F:RNA binding"/>
    <property type="evidence" value="ECO:0007669"/>
    <property type="project" value="InterPro"/>
</dbReference>
<evidence type="ECO:0000256" key="5">
    <source>
        <dbReference type="SAM" id="MobiDB-lite"/>
    </source>
</evidence>
<evidence type="ECO:0000256" key="1">
    <source>
        <dbReference type="ARBA" id="ARBA00004604"/>
    </source>
</evidence>
<dbReference type="PROSITE" id="PS51366">
    <property type="entry name" value="MI"/>
    <property type="match status" value="1"/>
</dbReference>
<feature type="region of interest" description="Disordered" evidence="5">
    <location>
        <begin position="1"/>
        <end position="73"/>
    </location>
</feature>
<evidence type="ECO:0000313" key="8">
    <source>
        <dbReference type="Proteomes" id="UP001168821"/>
    </source>
</evidence>
<feature type="domain" description="MI" evidence="6">
    <location>
        <begin position="610"/>
        <end position="726"/>
    </location>
</feature>
<dbReference type="InterPro" id="IPR050781">
    <property type="entry name" value="CWC22_splicing_factor"/>
</dbReference>
<dbReference type="SUPFAM" id="SSF48371">
    <property type="entry name" value="ARM repeat"/>
    <property type="match status" value="1"/>
</dbReference>
<accession>A0AA38M2I5</accession>
<keyword evidence="8" id="KW-1185">Reference proteome</keyword>
<evidence type="ECO:0000259" key="6">
    <source>
        <dbReference type="PROSITE" id="PS51366"/>
    </source>
</evidence>
<dbReference type="AlphaFoldDB" id="A0AA38M2I5"/>
<feature type="coiled-coil region" evidence="4">
    <location>
        <begin position="299"/>
        <end position="336"/>
    </location>
</feature>
<dbReference type="GO" id="GO:0042274">
    <property type="term" value="P:ribosomal small subunit biogenesis"/>
    <property type="evidence" value="ECO:0007669"/>
    <property type="project" value="TreeGrafter"/>
</dbReference>
<evidence type="ECO:0000313" key="7">
    <source>
        <dbReference type="EMBL" id="KAJ3640584.1"/>
    </source>
</evidence>